<sequence>MHEYAYGQKLLLIEVVLSYMAISSAQSS</sequence>
<reference evidence="1" key="2">
    <citation type="journal article" date="2015" name="Data Brief">
        <title>Shoot transcriptome of the giant reed, Arundo donax.</title>
        <authorList>
            <person name="Barrero R.A."/>
            <person name="Guerrero F.D."/>
            <person name="Moolhuijzen P."/>
            <person name="Goolsby J.A."/>
            <person name="Tidwell J."/>
            <person name="Bellgard S.E."/>
            <person name="Bellgard M.I."/>
        </authorList>
    </citation>
    <scope>NUCLEOTIDE SEQUENCE</scope>
    <source>
        <tissue evidence="1">Shoot tissue taken approximately 20 cm above the soil surface</tissue>
    </source>
</reference>
<name>A0A0A8ZBZ8_ARUDO</name>
<organism evidence="1">
    <name type="scientific">Arundo donax</name>
    <name type="common">Giant reed</name>
    <name type="synonym">Donax arundinaceus</name>
    <dbReference type="NCBI Taxonomy" id="35708"/>
    <lineage>
        <taxon>Eukaryota</taxon>
        <taxon>Viridiplantae</taxon>
        <taxon>Streptophyta</taxon>
        <taxon>Embryophyta</taxon>
        <taxon>Tracheophyta</taxon>
        <taxon>Spermatophyta</taxon>
        <taxon>Magnoliopsida</taxon>
        <taxon>Liliopsida</taxon>
        <taxon>Poales</taxon>
        <taxon>Poaceae</taxon>
        <taxon>PACMAD clade</taxon>
        <taxon>Arundinoideae</taxon>
        <taxon>Arundineae</taxon>
        <taxon>Arundo</taxon>
    </lineage>
</organism>
<accession>A0A0A8ZBZ8</accession>
<protein>
    <submittedName>
        <fullName evidence="1">Uncharacterized protein</fullName>
    </submittedName>
</protein>
<dbReference type="AlphaFoldDB" id="A0A0A8ZBZ8"/>
<reference evidence="1" key="1">
    <citation type="submission" date="2014-09" db="EMBL/GenBank/DDBJ databases">
        <authorList>
            <person name="Magalhaes I.L.F."/>
            <person name="Oliveira U."/>
            <person name="Santos F.R."/>
            <person name="Vidigal T.H.D.A."/>
            <person name="Brescovit A.D."/>
            <person name="Santos A.J."/>
        </authorList>
    </citation>
    <scope>NUCLEOTIDE SEQUENCE</scope>
    <source>
        <tissue evidence="1">Shoot tissue taken approximately 20 cm above the soil surface</tissue>
    </source>
</reference>
<evidence type="ECO:0000313" key="1">
    <source>
        <dbReference type="EMBL" id="JAD35178.1"/>
    </source>
</evidence>
<proteinExistence type="predicted"/>
<dbReference type="EMBL" id="GBRH01262717">
    <property type="protein sequence ID" value="JAD35178.1"/>
    <property type="molecule type" value="Transcribed_RNA"/>
</dbReference>